<dbReference type="PANTHER" id="PTHR11406:SF23">
    <property type="entry name" value="PHOSPHOGLYCERATE KINASE 1, CHLOROPLASTIC-RELATED"/>
    <property type="match status" value="1"/>
</dbReference>
<protein>
    <recommendedName>
        <fullName evidence="4 9">Phosphoglycerate kinase</fullName>
        <ecNumber evidence="3 9">2.7.2.3</ecNumber>
    </recommendedName>
</protein>
<evidence type="ECO:0000313" key="13">
    <source>
        <dbReference type="EMBL" id="HHP67681.1"/>
    </source>
</evidence>
<evidence type="ECO:0000256" key="4">
    <source>
        <dbReference type="ARBA" id="ARBA00016471"/>
    </source>
</evidence>
<comment type="subcellular location">
    <subcellularLocation>
        <location evidence="9">Cytoplasm</location>
    </subcellularLocation>
</comment>
<comment type="pathway">
    <text evidence="9">Carbohydrate degradation; glycolysis; pyruvate from D-glyceraldehyde 3-phosphate: step 2/5.</text>
</comment>
<comment type="similarity">
    <text evidence="2 9 12">Belongs to the phosphoglycerate kinase family.</text>
</comment>
<keyword evidence="9" id="KW-0963">Cytoplasm</keyword>
<feature type="binding site" evidence="9 10">
    <location>
        <begin position="67"/>
        <end position="70"/>
    </location>
    <ligand>
        <name>substrate</name>
    </ligand>
</feature>
<reference evidence="13" key="1">
    <citation type="journal article" date="2020" name="mSystems">
        <title>Genome- and Community-Level Interaction Insights into Carbon Utilization and Element Cycling Functions of Hydrothermarchaeota in Hydrothermal Sediment.</title>
        <authorList>
            <person name="Zhou Z."/>
            <person name="Liu Y."/>
            <person name="Xu W."/>
            <person name="Pan J."/>
            <person name="Luo Z.H."/>
            <person name="Li M."/>
        </authorList>
    </citation>
    <scope>NUCLEOTIDE SEQUENCE [LARGE SCALE GENOMIC DNA]</scope>
    <source>
        <strain evidence="13">SpSt-110</strain>
    </source>
</reference>
<evidence type="ECO:0000256" key="12">
    <source>
        <dbReference type="RuleBase" id="RU000532"/>
    </source>
</evidence>
<dbReference type="SUPFAM" id="SSF53748">
    <property type="entry name" value="Phosphoglycerate kinase"/>
    <property type="match status" value="1"/>
</dbReference>
<dbReference type="EC" id="2.7.2.3" evidence="3 9"/>
<name>A0A7J3XYL2_9CREN</name>
<dbReference type="GO" id="GO:0006094">
    <property type="term" value="P:gluconeogenesis"/>
    <property type="evidence" value="ECO:0007669"/>
    <property type="project" value="TreeGrafter"/>
</dbReference>
<evidence type="ECO:0000256" key="10">
    <source>
        <dbReference type="PIRSR" id="PIRSR000724-1"/>
    </source>
</evidence>
<evidence type="ECO:0000256" key="3">
    <source>
        <dbReference type="ARBA" id="ARBA00013061"/>
    </source>
</evidence>
<dbReference type="PROSITE" id="PS00111">
    <property type="entry name" value="PGLYCERATE_KINASE"/>
    <property type="match status" value="1"/>
</dbReference>
<feature type="binding site" evidence="9">
    <location>
        <position position="164"/>
    </location>
    <ligand>
        <name>substrate</name>
    </ligand>
</feature>
<dbReference type="AlphaFoldDB" id="A0A7J3XYL2"/>
<dbReference type="PRINTS" id="PR00477">
    <property type="entry name" value="PHGLYCKINASE"/>
</dbReference>
<dbReference type="FunFam" id="3.40.50.1260:FF:000006">
    <property type="entry name" value="Phosphoglycerate kinase"/>
    <property type="match status" value="1"/>
</dbReference>
<sequence length="415" mass="45993">MGSSFYDLLTLDDIDVSGKKVFMRIDINSPIDPETGKILDDRRIRIHAKHVREVLEKYKPALVLGSHQGRPGERDFTTLEEHAELLSRYSGLNIRFVDDVIGPAARSAIRELKPGEVLLLDNLRLVSEEVVEAAPEAQSMTMFVRRLSSLFDYYVNDAFATAHRSQPSIVGLPLVLPSVMGPLFRKEINAVEKIFSSTTGPRIFILGGSKVHDLMRVAENLVRNRLADRILTMGLLAQLFLLAKGVRLGEENIRVLEEKNILTLVPRARLLLMKGAPIETPVDVKVHVEKGDLVENVAITKLRGVIKDVGETTVEIYSELIKEASLIVMRGPAGVIEDDRFKEGTRRMLDAIYSSRAFVVIAGGHLGSMIDENKVNERIHVSTGGNALLLLLSGEELPAVKALQMSKSIFYGGKK</sequence>
<feature type="binding site" evidence="10">
    <location>
        <position position="164"/>
    </location>
    <ligand>
        <name>(2R)-3-phosphoglycerate</name>
        <dbReference type="ChEBI" id="CHEBI:58272"/>
    </ligand>
</feature>
<keyword evidence="5 9" id="KW-0808">Transferase</keyword>
<dbReference type="GO" id="GO:0043531">
    <property type="term" value="F:ADP binding"/>
    <property type="evidence" value="ECO:0007669"/>
    <property type="project" value="TreeGrafter"/>
</dbReference>
<feature type="binding site" evidence="9 11">
    <location>
        <position position="337"/>
    </location>
    <ligand>
        <name>ATP</name>
        <dbReference type="ChEBI" id="CHEBI:30616"/>
    </ligand>
</feature>
<organism evidence="13">
    <name type="scientific">Thermogladius calderae</name>
    <dbReference type="NCBI Taxonomy" id="1200300"/>
    <lineage>
        <taxon>Archaea</taxon>
        <taxon>Thermoproteota</taxon>
        <taxon>Thermoprotei</taxon>
        <taxon>Desulfurococcales</taxon>
        <taxon>Desulfurococcaceae</taxon>
        <taxon>Thermogladius</taxon>
    </lineage>
</organism>
<keyword evidence="6 9" id="KW-0547">Nucleotide-binding</keyword>
<dbReference type="PANTHER" id="PTHR11406">
    <property type="entry name" value="PHOSPHOGLYCERATE KINASE"/>
    <property type="match status" value="1"/>
</dbReference>
<comment type="caution">
    <text evidence="9">Lacks conserved residue(s) required for the propagation of feature annotation.</text>
</comment>
<accession>A0A7J3XYL2</accession>
<feature type="binding site" evidence="10">
    <location>
        <position position="43"/>
    </location>
    <ligand>
        <name>(2R)-3-phosphoglycerate</name>
        <dbReference type="ChEBI" id="CHEBI:58272"/>
    </ligand>
</feature>
<evidence type="ECO:0000256" key="11">
    <source>
        <dbReference type="PIRSR" id="PIRSR000724-2"/>
    </source>
</evidence>
<feature type="binding site" evidence="9">
    <location>
        <position position="124"/>
    </location>
    <ligand>
        <name>substrate</name>
    </ligand>
</feature>
<dbReference type="GO" id="GO:0006096">
    <property type="term" value="P:glycolytic process"/>
    <property type="evidence" value="ECO:0007669"/>
    <property type="project" value="UniProtKB-UniRule"/>
</dbReference>
<comment type="subunit">
    <text evidence="9">Monomer.</text>
</comment>
<evidence type="ECO:0000256" key="7">
    <source>
        <dbReference type="ARBA" id="ARBA00022777"/>
    </source>
</evidence>
<keyword evidence="8 9" id="KW-0067">ATP-binding</keyword>
<dbReference type="Gene3D" id="3.40.50.1260">
    <property type="entry name" value="Phosphoglycerate kinase, N-terminal domain"/>
    <property type="match status" value="2"/>
</dbReference>
<dbReference type="GO" id="GO:0004618">
    <property type="term" value="F:phosphoglycerate kinase activity"/>
    <property type="evidence" value="ECO:0007669"/>
    <property type="project" value="UniProtKB-UniRule"/>
</dbReference>
<dbReference type="GO" id="GO:0005829">
    <property type="term" value="C:cytosol"/>
    <property type="evidence" value="ECO:0007669"/>
    <property type="project" value="TreeGrafter"/>
</dbReference>
<dbReference type="GO" id="GO:0005524">
    <property type="term" value="F:ATP binding"/>
    <property type="evidence" value="ECO:0007669"/>
    <property type="project" value="UniProtKB-KW"/>
</dbReference>
<dbReference type="PIRSF" id="PIRSF000724">
    <property type="entry name" value="Pgk"/>
    <property type="match status" value="1"/>
</dbReference>
<comment type="caution">
    <text evidence="13">The sequence shown here is derived from an EMBL/GenBank/DDBJ whole genome shotgun (WGS) entry which is preliminary data.</text>
</comment>
<dbReference type="UniPathway" id="UPA00109">
    <property type="reaction ID" value="UER00185"/>
</dbReference>
<dbReference type="HAMAP" id="MF_00145">
    <property type="entry name" value="Phosphoglyc_kinase"/>
    <property type="match status" value="1"/>
</dbReference>
<feature type="binding site" evidence="10">
    <location>
        <position position="124"/>
    </location>
    <ligand>
        <name>(2R)-3-phosphoglycerate</name>
        <dbReference type="ChEBI" id="CHEBI:58272"/>
    </ligand>
</feature>
<dbReference type="InterPro" id="IPR001576">
    <property type="entry name" value="Phosphoglycerate_kinase"/>
</dbReference>
<dbReference type="EMBL" id="DRYK01000035">
    <property type="protein sequence ID" value="HHP67681.1"/>
    <property type="molecule type" value="Genomic_DNA"/>
</dbReference>
<dbReference type="InterPro" id="IPR036043">
    <property type="entry name" value="Phosphoglycerate_kinase_sf"/>
</dbReference>
<dbReference type="InterPro" id="IPR015824">
    <property type="entry name" value="Phosphoglycerate_kinase_N"/>
</dbReference>
<feature type="binding site" evidence="9">
    <location>
        <position position="43"/>
    </location>
    <ligand>
        <name>substrate</name>
    </ligand>
</feature>
<evidence type="ECO:0000256" key="1">
    <source>
        <dbReference type="ARBA" id="ARBA00000642"/>
    </source>
</evidence>
<dbReference type="Pfam" id="PF00162">
    <property type="entry name" value="PGK"/>
    <property type="match status" value="1"/>
</dbReference>
<dbReference type="InterPro" id="IPR015911">
    <property type="entry name" value="Phosphoglycerate_kinase_CS"/>
</dbReference>
<feature type="binding site" evidence="9">
    <location>
        <begin position="363"/>
        <end position="366"/>
    </location>
    <ligand>
        <name>ATP</name>
        <dbReference type="ChEBI" id="CHEBI:30616"/>
    </ligand>
</feature>
<evidence type="ECO:0000256" key="5">
    <source>
        <dbReference type="ARBA" id="ARBA00022679"/>
    </source>
</evidence>
<proteinExistence type="inferred from homology"/>
<evidence type="ECO:0000256" key="6">
    <source>
        <dbReference type="ARBA" id="ARBA00022741"/>
    </source>
</evidence>
<feature type="binding site" evidence="9 10">
    <location>
        <begin position="26"/>
        <end position="28"/>
    </location>
    <ligand>
        <name>substrate</name>
    </ligand>
</feature>
<comment type="catalytic activity">
    <reaction evidence="1 9 12">
        <text>(2R)-3-phosphoglycerate + ATP = (2R)-3-phospho-glyceroyl phosphate + ADP</text>
        <dbReference type="Rhea" id="RHEA:14801"/>
        <dbReference type="ChEBI" id="CHEBI:30616"/>
        <dbReference type="ChEBI" id="CHEBI:57604"/>
        <dbReference type="ChEBI" id="CHEBI:58272"/>
        <dbReference type="ChEBI" id="CHEBI:456216"/>
        <dbReference type="EC" id="2.7.2.3"/>
    </reaction>
</comment>
<evidence type="ECO:0000256" key="8">
    <source>
        <dbReference type="ARBA" id="ARBA00022840"/>
    </source>
</evidence>
<keyword evidence="9" id="KW-0324">Glycolysis</keyword>
<gene>
    <name evidence="9" type="primary">pgk</name>
    <name evidence="13" type="ORF">ENM60_02655</name>
</gene>
<evidence type="ECO:0000256" key="2">
    <source>
        <dbReference type="ARBA" id="ARBA00008982"/>
    </source>
</evidence>
<evidence type="ECO:0000256" key="9">
    <source>
        <dbReference type="HAMAP-Rule" id="MF_00145"/>
    </source>
</evidence>
<keyword evidence="7 9" id="KW-0418">Kinase</keyword>